<dbReference type="Gene3D" id="3.40.630.10">
    <property type="entry name" value="Zn peptidases"/>
    <property type="match status" value="1"/>
</dbReference>
<dbReference type="Proteomes" id="UP001596472">
    <property type="component" value="Unassembled WGS sequence"/>
</dbReference>
<dbReference type="PIRSF" id="PIRSF039012">
    <property type="entry name" value="ASP"/>
    <property type="match status" value="1"/>
</dbReference>
<organism evidence="7 8">
    <name type="scientific">Haloferula chungangensis</name>
    <dbReference type="NCBI Taxonomy" id="1048331"/>
    <lineage>
        <taxon>Bacteria</taxon>
        <taxon>Pseudomonadati</taxon>
        <taxon>Verrucomicrobiota</taxon>
        <taxon>Verrucomicrobiia</taxon>
        <taxon>Verrucomicrobiales</taxon>
        <taxon>Verrucomicrobiaceae</taxon>
        <taxon>Haloferula</taxon>
    </lineage>
</organism>
<protein>
    <submittedName>
        <fullName evidence="7">Succinylglutamate desuccinylase/aspartoacylase family protein</fullName>
    </submittedName>
</protein>
<dbReference type="SUPFAM" id="SSF53187">
    <property type="entry name" value="Zn-dependent exopeptidases"/>
    <property type="match status" value="1"/>
</dbReference>
<evidence type="ECO:0000256" key="2">
    <source>
        <dbReference type="ARBA" id="ARBA00022723"/>
    </source>
</evidence>
<evidence type="ECO:0000313" key="7">
    <source>
        <dbReference type="EMBL" id="MFC7338262.1"/>
    </source>
</evidence>
<keyword evidence="8" id="KW-1185">Reference proteome</keyword>
<keyword evidence="4" id="KW-0862">Zinc</keyword>
<name>A0ABW2L7C5_9BACT</name>
<dbReference type="CDD" id="cd06251">
    <property type="entry name" value="M14_ASTE_ASPA-like"/>
    <property type="match status" value="1"/>
</dbReference>
<keyword evidence="3" id="KW-0378">Hydrolase</keyword>
<evidence type="ECO:0000256" key="4">
    <source>
        <dbReference type="ARBA" id="ARBA00022833"/>
    </source>
</evidence>
<feature type="region of interest" description="Disordered" evidence="5">
    <location>
        <begin position="338"/>
        <end position="360"/>
    </location>
</feature>
<dbReference type="PANTHER" id="PTHR37326">
    <property type="entry name" value="BLL3975 PROTEIN"/>
    <property type="match status" value="1"/>
</dbReference>
<reference evidence="8" key="1">
    <citation type="journal article" date="2019" name="Int. J. Syst. Evol. Microbiol.">
        <title>The Global Catalogue of Microorganisms (GCM) 10K type strain sequencing project: providing services to taxonomists for standard genome sequencing and annotation.</title>
        <authorList>
            <consortium name="The Broad Institute Genomics Platform"/>
            <consortium name="The Broad Institute Genome Sequencing Center for Infectious Disease"/>
            <person name="Wu L."/>
            <person name="Ma J."/>
        </authorList>
    </citation>
    <scope>NUCLEOTIDE SEQUENCE [LARGE SCALE GENOMIC DNA]</scope>
    <source>
        <strain evidence="8">CGMCC 4.1467</strain>
    </source>
</reference>
<evidence type="ECO:0000256" key="5">
    <source>
        <dbReference type="SAM" id="MobiDB-lite"/>
    </source>
</evidence>
<evidence type="ECO:0000256" key="3">
    <source>
        <dbReference type="ARBA" id="ARBA00022801"/>
    </source>
</evidence>
<dbReference type="InterPro" id="IPR055438">
    <property type="entry name" value="AstE_AspA_cat"/>
</dbReference>
<gene>
    <name evidence="7" type="ORF">ACFQY0_13795</name>
</gene>
<dbReference type="PANTHER" id="PTHR37326:SF2">
    <property type="entry name" value="SUCCINYLGLUTAMATE DESUCCINYLASE_ASPARTOACYLASE FAMILY PROTEIN"/>
    <property type="match status" value="1"/>
</dbReference>
<dbReference type="EMBL" id="JBHTBS010000007">
    <property type="protein sequence ID" value="MFC7338262.1"/>
    <property type="molecule type" value="Genomic_DNA"/>
</dbReference>
<dbReference type="InterPro" id="IPR043795">
    <property type="entry name" value="N-alpha-Ac-DABA-like"/>
</dbReference>
<comment type="cofactor">
    <cofactor evidence="1">
        <name>Zn(2+)</name>
        <dbReference type="ChEBI" id="CHEBI:29105"/>
    </cofactor>
</comment>
<evidence type="ECO:0000256" key="1">
    <source>
        <dbReference type="ARBA" id="ARBA00001947"/>
    </source>
</evidence>
<evidence type="ECO:0000259" key="6">
    <source>
        <dbReference type="Pfam" id="PF24827"/>
    </source>
</evidence>
<evidence type="ECO:0000313" key="8">
    <source>
        <dbReference type="Proteomes" id="UP001596472"/>
    </source>
</evidence>
<sequence length="360" mass="38952">MPRSPKIPPFQIGTHQVEAGQRAQISLPVGSFLTHEELVLKAVVVHGKLPGPTLLLTACIHGDEYNGSEVIRRILRTPALKKLKGTLIAVPIVNRPGFVTRSRYMPDRRDLNRLFPGSPNGPLGSRLARVLSDSLLPLCDVVIDLHTGAVNRPNLPQIRITVDDDKALELAKSFAPPVILVAPKRESSFRGTCRDLNKPVLLFESGEALRLDTPSIRFGVQGVLSVMRQMGMLSLKKPSSPRAAPIISNKSYWERAPRGGIFTPLAPLGRVVTAGSVIGFIADPYGSAETEVTCTRSGIVIGRTNDATADEGDGLFHIAMTDKLDSAEDRLAMTSEALPSLNADTDDHPVPYDSIQDTVI</sequence>
<proteinExistence type="predicted"/>
<feature type="domain" description="Succinylglutamate desuccinylase/Aspartoacylase catalytic" evidence="6">
    <location>
        <begin position="50"/>
        <end position="228"/>
    </location>
</feature>
<accession>A0ABW2L7C5</accession>
<comment type="caution">
    <text evidence="7">The sequence shown here is derived from an EMBL/GenBank/DDBJ whole genome shotgun (WGS) entry which is preliminary data.</text>
</comment>
<dbReference type="RefSeq" id="WP_379713381.1">
    <property type="nucleotide sequence ID" value="NZ_JBHTBS010000007.1"/>
</dbReference>
<keyword evidence="2" id="KW-0479">Metal-binding</keyword>
<dbReference type="InterPro" id="IPR053138">
    <property type="entry name" value="N-alpha-Ac-DABA_deacetylase"/>
</dbReference>
<dbReference type="Pfam" id="PF24827">
    <property type="entry name" value="AstE_AspA_cat"/>
    <property type="match status" value="1"/>
</dbReference>